<reference evidence="7" key="1">
    <citation type="submission" date="2023-10" db="EMBL/GenBank/DDBJ databases">
        <title>Genome assembly of Pristionchus species.</title>
        <authorList>
            <person name="Yoshida K."/>
            <person name="Sommer R.J."/>
        </authorList>
    </citation>
    <scope>NUCLEOTIDE SEQUENCE</scope>
    <source>
        <strain evidence="7">RS0144</strain>
    </source>
</reference>
<dbReference type="PROSITE" id="PS00455">
    <property type="entry name" value="AMP_BINDING"/>
    <property type="match status" value="1"/>
</dbReference>
<name>A0AAV5TKG5_9BILA</name>
<keyword evidence="4" id="KW-0472">Membrane</keyword>
<evidence type="ECO:0000256" key="2">
    <source>
        <dbReference type="ARBA" id="ARBA00006803"/>
    </source>
</evidence>
<comment type="subcellular location">
    <subcellularLocation>
        <location evidence="1">Peroxisome</location>
    </subcellularLocation>
</comment>
<keyword evidence="4" id="KW-0812">Transmembrane</keyword>
<feature type="non-terminal residue" evidence="7">
    <location>
        <position position="956"/>
    </location>
</feature>
<evidence type="ECO:0000256" key="1">
    <source>
        <dbReference type="ARBA" id="ARBA00004275"/>
    </source>
</evidence>
<organism evidence="7 8">
    <name type="scientific">Pristionchus entomophagus</name>
    <dbReference type="NCBI Taxonomy" id="358040"/>
    <lineage>
        <taxon>Eukaryota</taxon>
        <taxon>Metazoa</taxon>
        <taxon>Ecdysozoa</taxon>
        <taxon>Nematoda</taxon>
        <taxon>Chromadorea</taxon>
        <taxon>Rhabditida</taxon>
        <taxon>Rhabditina</taxon>
        <taxon>Diplogasteromorpha</taxon>
        <taxon>Diplogasteroidea</taxon>
        <taxon>Neodiplogasteridae</taxon>
        <taxon>Pristionchus</taxon>
    </lineage>
</organism>
<dbReference type="Gene3D" id="3.40.50.12780">
    <property type="entry name" value="N-terminal domain of ligase-like"/>
    <property type="match status" value="1"/>
</dbReference>
<dbReference type="EMBL" id="BTSX01000004">
    <property type="protein sequence ID" value="GMS94821.1"/>
    <property type="molecule type" value="Genomic_DNA"/>
</dbReference>
<dbReference type="InterPro" id="IPR019421">
    <property type="entry name" value="7TM_GPCR_serpentine_rcpt_Srd"/>
</dbReference>
<dbReference type="InterPro" id="IPR025110">
    <property type="entry name" value="AMP-bd_C"/>
</dbReference>
<dbReference type="GO" id="GO:0005777">
    <property type="term" value="C:peroxisome"/>
    <property type="evidence" value="ECO:0007669"/>
    <property type="project" value="UniProtKB-SubCell"/>
</dbReference>
<feature type="transmembrane region" description="Helical" evidence="4">
    <location>
        <begin position="6"/>
        <end position="28"/>
    </location>
</feature>
<dbReference type="Pfam" id="PF13193">
    <property type="entry name" value="AMP-binding_C"/>
    <property type="match status" value="1"/>
</dbReference>
<feature type="transmembrane region" description="Helical" evidence="4">
    <location>
        <begin position="394"/>
        <end position="414"/>
    </location>
</feature>
<feature type="transmembrane region" description="Helical" evidence="4">
    <location>
        <begin position="206"/>
        <end position="225"/>
    </location>
</feature>
<evidence type="ECO:0000259" key="6">
    <source>
        <dbReference type="Pfam" id="PF13193"/>
    </source>
</evidence>
<feature type="transmembrane region" description="Helical" evidence="4">
    <location>
        <begin position="245"/>
        <end position="266"/>
    </location>
</feature>
<dbReference type="Pfam" id="PF00501">
    <property type="entry name" value="AMP-binding"/>
    <property type="match status" value="1"/>
</dbReference>
<dbReference type="InterPro" id="IPR042099">
    <property type="entry name" value="ANL_N_sf"/>
</dbReference>
<comment type="similarity">
    <text evidence="2">Belongs to the nematode receptor-like protein sre family.</text>
</comment>
<dbReference type="Pfam" id="PF03125">
    <property type="entry name" value="Sre"/>
    <property type="match status" value="1"/>
</dbReference>
<evidence type="ECO:0000256" key="3">
    <source>
        <dbReference type="ARBA" id="ARBA00023140"/>
    </source>
</evidence>
<feature type="transmembrane region" description="Helical" evidence="4">
    <location>
        <begin position="181"/>
        <end position="200"/>
    </location>
</feature>
<evidence type="ECO:0008006" key="9">
    <source>
        <dbReference type="Google" id="ProtNLM"/>
    </source>
</evidence>
<keyword evidence="4" id="KW-1133">Transmembrane helix</keyword>
<keyword evidence="8" id="KW-1185">Reference proteome</keyword>
<dbReference type="Gene3D" id="3.30.300.30">
    <property type="match status" value="1"/>
</dbReference>
<feature type="transmembrane region" description="Helical" evidence="4">
    <location>
        <begin position="124"/>
        <end position="145"/>
    </location>
</feature>
<accession>A0AAV5TKG5</accession>
<gene>
    <name evidence="7" type="ORF">PENTCL1PPCAC_16996</name>
</gene>
<dbReference type="InterPro" id="IPR045851">
    <property type="entry name" value="AMP-bd_C_sf"/>
</dbReference>
<feature type="transmembrane region" description="Helical" evidence="4">
    <location>
        <begin position="313"/>
        <end position="336"/>
    </location>
</feature>
<evidence type="ECO:0000313" key="7">
    <source>
        <dbReference type="EMBL" id="GMS94821.1"/>
    </source>
</evidence>
<dbReference type="GO" id="GO:0016405">
    <property type="term" value="F:CoA-ligase activity"/>
    <property type="evidence" value="ECO:0007669"/>
    <property type="project" value="TreeGrafter"/>
</dbReference>
<sequence length="956" mass="106914">MRYEVVTWYLVYSCIQKEVFISYMVILFDNNNVSTFFFAQEIVVHIIAYAEGFMLACEVISDLTTSVYFCIWILVGSVAFTSCYQHNLKALKKIKMKPVMNTYSVSKCYQIKDNLAVLRLFSKIAIPLVFSTIPAFASYLLYSLIPPKIGFDNFLAGLLFNSILLFLIKRFSRKELGTYKNLLAIFSLYDIFLSIFHEIAHPHLSASFFGCFTVPFSLLNIHFLYRYWTVTNPTKIELFSKPKSIIVFAAYPILGGIAWYFIAAALSPPPDDPGLAILKEKFGEMFNETIDDGWLVMDHWRHGSINNGASLPVLIAALFIMVGNFGAATSLGGLTYRSLSRADSISYTYKSFQLQMLVIACVQTFVPLVLVGLPYTCVLYLPFFNIPDFGMFDFFPLLISLFPGWDAIVIGCLIRDYREGFLSLFGWKKAKVVLAMVYKSPFPLVPVSNQSLHKKLLRAIYHHGTIHPTKKAIITAEDPSRSLTFHELYTQVHSVRSFLRVRGFNDGDMACLVLPNCIEWIVFGIGAMAVGGAISGASALFTDYELERQFVDSCCSIVLTDENHLEKVMKAAKTSGRIKTIICLSNRSSDSSSLPSNVIEWSEVISCPPDYDIIDVDPGSMVALPYSSGTTGSPKGVMLSHRAIGTSVDLFIDHFNREVFNVIGPKNHSWYNEKSLIYLPFYHMYGFGLLNISLCAGSTSVVLNRFDPQIFLSSIAKYRPRILTTVPPILLFLTKNPVVKEFDCSSVEVVMRGAAPSGKDLCMEFLSQHRNVKYLVQGYDMAECTTGSHLPVLNVKDPYNGVGKAHFKMVTGKEVGIGERGEVWVRSPTVMMGYLNRPEATAEAIDKDGGLHTGDIGYVDEDGRLYIVDRLKELIKVKGLQVAPAELEALLLSHPLIKDAAVIGIPDTRMAELVRAYVDRANDILTEEDVVKFVSEKVSRYKHITGGVKFVTDIPK</sequence>
<dbReference type="InterPro" id="IPR000873">
    <property type="entry name" value="AMP-dep_synth/lig_dom"/>
</dbReference>
<dbReference type="PANTHER" id="PTHR24096">
    <property type="entry name" value="LONG-CHAIN-FATTY-ACID--COA LIGASE"/>
    <property type="match status" value="1"/>
</dbReference>
<dbReference type="InterPro" id="IPR019428">
    <property type="entry name" value="7TM_GPCR_serpentine_rcpt_Str"/>
</dbReference>
<dbReference type="Proteomes" id="UP001432027">
    <property type="component" value="Unassembled WGS sequence"/>
</dbReference>
<keyword evidence="3" id="KW-0576">Peroxisome</keyword>
<dbReference type="GO" id="GO:0007606">
    <property type="term" value="P:sensory perception of chemical stimulus"/>
    <property type="evidence" value="ECO:0007669"/>
    <property type="project" value="InterPro"/>
</dbReference>
<feature type="domain" description="AMP-binding enzyme C-terminal" evidence="6">
    <location>
        <begin position="886"/>
        <end position="956"/>
    </location>
</feature>
<dbReference type="SUPFAM" id="SSF81321">
    <property type="entry name" value="Family A G protein-coupled receptor-like"/>
    <property type="match status" value="1"/>
</dbReference>
<evidence type="ECO:0000256" key="4">
    <source>
        <dbReference type="SAM" id="Phobius"/>
    </source>
</evidence>
<dbReference type="InterPro" id="IPR004151">
    <property type="entry name" value="7TM_GPCR_serpentine_rcpt_Sre"/>
</dbReference>
<dbReference type="InterPro" id="IPR020845">
    <property type="entry name" value="AMP-binding_CS"/>
</dbReference>
<dbReference type="SUPFAM" id="SSF56801">
    <property type="entry name" value="Acetyl-CoA synthetase-like"/>
    <property type="match status" value="1"/>
</dbReference>
<feature type="transmembrane region" description="Helical" evidence="4">
    <location>
        <begin position="66"/>
        <end position="87"/>
    </location>
</feature>
<protein>
    <recommendedName>
        <fullName evidence="9">G protein-coupled receptor</fullName>
    </recommendedName>
</protein>
<evidence type="ECO:0000259" key="5">
    <source>
        <dbReference type="Pfam" id="PF00501"/>
    </source>
</evidence>
<feature type="transmembrane region" description="Helical" evidence="4">
    <location>
        <begin position="357"/>
        <end position="382"/>
    </location>
</feature>
<evidence type="ECO:0000313" key="8">
    <source>
        <dbReference type="Proteomes" id="UP001432027"/>
    </source>
</evidence>
<dbReference type="Pfam" id="PF10317">
    <property type="entry name" value="7TM_GPCR_Srd"/>
    <property type="match status" value="1"/>
</dbReference>
<feature type="transmembrane region" description="Helical" evidence="4">
    <location>
        <begin position="151"/>
        <end position="169"/>
    </location>
</feature>
<dbReference type="AlphaFoldDB" id="A0AAV5TKG5"/>
<comment type="caution">
    <text evidence="7">The sequence shown here is derived from an EMBL/GenBank/DDBJ whole genome shotgun (WGS) entry which is preliminary data.</text>
</comment>
<dbReference type="GO" id="GO:0016020">
    <property type="term" value="C:membrane"/>
    <property type="evidence" value="ECO:0007669"/>
    <property type="project" value="InterPro"/>
</dbReference>
<dbReference type="Pfam" id="PF10326">
    <property type="entry name" value="7TM_GPCR_Str"/>
    <property type="match status" value="1"/>
</dbReference>
<proteinExistence type="inferred from homology"/>
<feature type="domain" description="AMP-dependent synthetase/ligase" evidence="5">
    <location>
        <begin position="467"/>
        <end position="835"/>
    </location>
</feature>
<dbReference type="PANTHER" id="PTHR24096:SF422">
    <property type="entry name" value="BCDNA.GH02901"/>
    <property type="match status" value="1"/>
</dbReference>